<evidence type="ECO:0000256" key="1">
    <source>
        <dbReference type="SAM" id="Phobius"/>
    </source>
</evidence>
<comment type="caution">
    <text evidence="2">The sequence shown here is derived from an EMBL/GenBank/DDBJ whole genome shotgun (WGS) entry which is preliminary data.</text>
</comment>
<feature type="transmembrane region" description="Helical" evidence="1">
    <location>
        <begin position="50"/>
        <end position="69"/>
    </location>
</feature>
<dbReference type="EMBL" id="CAXIEN010000058">
    <property type="protein sequence ID" value="CAL1272013.1"/>
    <property type="molecule type" value="Genomic_DNA"/>
</dbReference>
<name>A0AAV1ZJS2_9ARAC</name>
<accession>A0AAV1ZJS2</accession>
<dbReference type="Proteomes" id="UP001497382">
    <property type="component" value="Unassembled WGS sequence"/>
</dbReference>
<sequence length="102" mass="12068">MHSKHRFLNMETTSRRMTSSSTNATIFCIFIRLIGFLLDEVQDCVSVSKKMLWTVLIFLCFKICDDAFTNYVNSRQMIRDYDLRNNTWDSLQCCLKPTYTKC</sequence>
<keyword evidence="1" id="KW-0812">Transmembrane</keyword>
<proteinExistence type="predicted"/>
<evidence type="ECO:0000313" key="2">
    <source>
        <dbReference type="EMBL" id="CAL1272013.1"/>
    </source>
</evidence>
<protein>
    <submittedName>
        <fullName evidence="2">Uncharacterized protein</fullName>
    </submittedName>
</protein>
<evidence type="ECO:0000313" key="3">
    <source>
        <dbReference type="Proteomes" id="UP001497382"/>
    </source>
</evidence>
<dbReference type="AlphaFoldDB" id="A0AAV1ZJS2"/>
<reference evidence="2 3" key="1">
    <citation type="submission" date="2024-04" db="EMBL/GenBank/DDBJ databases">
        <authorList>
            <person name="Rising A."/>
            <person name="Reimegard J."/>
            <person name="Sonavane S."/>
            <person name="Akerstrom W."/>
            <person name="Nylinder S."/>
            <person name="Hedman E."/>
            <person name="Kallberg Y."/>
        </authorList>
    </citation>
    <scope>NUCLEOTIDE SEQUENCE [LARGE SCALE GENOMIC DNA]</scope>
</reference>
<organism evidence="2 3">
    <name type="scientific">Larinioides sclopetarius</name>
    <dbReference type="NCBI Taxonomy" id="280406"/>
    <lineage>
        <taxon>Eukaryota</taxon>
        <taxon>Metazoa</taxon>
        <taxon>Ecdysozoa</taxon>
        <taxon>Arthropoda</taxon>
        <taxon>Chelicerata</taxon>
        <taxon>Arachnida</taxon>
        <taxon>Araneae</taxon>
        <taxon>Araneomorphae</taxon>
        <taxon>Entelegynae</taxon>
        <taxon>Araneoidea</taxon>
        <taxon>Araneidae</taxon>
        <taxon>Larinioides</taxon>
    </lineage>
</organism>
<keyword evidence="3" id="KW-1185">Reference proteome</keyword>
<gene>
    <name evidence="2" type="ORF">LARSCL_LOCUS6141</name>
</gene>
<keyword evidence="1" id="KW-0472">Membrane</keyword>
<keyword evidence="1" id="KW-1133">Transmembrane helix</keyword>
<feature type="transmembrane region" description="Helical" evidence="1">
    <location>
        <begin position="21"/>
        <end position="38"/>
    </location>
</feature>